<dbReference type="PANTHER" id="PTHR43975:SF2">
    <property type="entry name" value="EG:BACR7A4.14 PROTEIN-RELATED"/>
    <property type="match status" value="1"/>
</dbReference>
<dbReference type="PROSITE" id="PS00061">
    <property type="entry name" value="ADH_SHORT"/>
    <property type="match status" value="1"/>
</dbReference>
<dbReference type="SMART" id="SM00822">
    <property type="entry name" value="PKS_KR"/>
    <property type="match status" value="1"/>
</dbReference>
<proteinExistence type="inferred from homology"/>
<keyword evidence="5" id="KW-1185">Reference proteome</keyword>
<dbReference type="InterPro" id="IPR002347">
    <property type="entry name" value="SDR_fam"/>
</dbReference>
<organism evidence="4 5">
    <name type="scientific">Streptomyces botrytidirepellens</name>
    <dbReference type="NCBI Taxonomy" id="2486417"/>
    <lineage>
        <taxon>Bacteria</taxon>
        <taxon>Bacillati</taxon>
        <taxon>Actinomycetota</taxon>
        <taxon>Actinomycetes</taxon>
        <taxon>Kitasatosporales</taxon>
        <taxon>Streptomycetaceae</taxon>
        <taxon>Streptomyces</taxon>
    </lineage>
</organism>
<dbReference type="CDD" id="cd05233">
    <property type="entry name" value="SDR_c"/>
    <property type="match status" value="1"/>
</dbReference>
<comment type="caution">
    <text evidence="4">The sequence shown here is derived from an EMBL/GenBank/DDBJ whole genome shotgun (WGS) entry which is preliminary data.</text>
</comment>
<dbReference type="InterPro" id="IPR057326">
    <property type="entry name" value="KR_dom"/>
</dbReference>
<dbReference type="AlphaFoldDB" id="A0A3M8WZH0"/>
<dbReference type="InterPro" id="IPR036291">
    <property type="entry name" value="NAD(P)-bd_dom_sf"/>
</dbReference>
<dbReference type="GO" id="GO:0016491">
    <property type="term" value="F:oxidoreductase activity"/>
    <property type="evidence" value="ECO:0007669"/>
    <property type="project" value="UniProtKB-KW"/>
</dbReference>
<dbReference type="SUPFAM" id="SSF51735">
    <property type="entry name" value="NAD(P)-binding Rossmann-fold domains"/>
    <property type="match status" value="1"/>
</dbReference>
<dbReference type="Gene3D" id="3.40.50.720">
    <property type="entry name" value="NAD(P)-binding Rossmann-like Domain"/>
    <property type="match status" value="1"/>
</dbReference>
<feature type="domain" description="Ketoreductase" evidence="3">
    <location>
        <begin position="8"/>
        <end position="187"/>
    </location>
</feature>
<name>A0A3M8WZH0_9ACTN</name>
<sequence>MESTLTGKTVVITGAGSGIGRATARAFADHGANVLAVGRTLEKLEATAKGRPSITPVAADISELDAPQAITAQAVAAFGGIDILVNSASVFRPTHLGMITPSEFDHFIAVNLRAPLLITQAALPCLERAEGTVVNISAAIGQHGWPGLSVYGATKAALDFFTRSWANELARSCIRVVSVAPGPIETPILENNALDDQAVMTVHQTQEQIPMGRLGTAEEIAWWILNFTDPLASYATGAIFAVDGGYTVV</sequence>
<protein>
    <submittedName>
        <fullName evidence="4">SDR family oxidoreductase</fullName>
    </submittedName>
</protein>
<dbReference type="PRINTS" id="PR00081">
    <property type="entry name" value="GDHRDH"/>
</dbReference>
<dbReference type="PANTHER" id="PTHR43975">
    <property type="entry name" value="ZGC:101858"/>
    <property type="match status" value="1"/>
</dbReference>
<dbReference type="Pfam" id="PF13561">
    <property type="entry name" value="adh_short_C2"/>
    <property type="match status" value="1"/>
</dbReference>
<gene>
    <name evidence="4" type="ORF">EEJ42_05315</name>
</gene>
<comment type="similarity">
    <text evidence="1">Belongs to the short-chain dehydrogenases/reductases (SDR) family.</text>
</comment>
<dbReference type="FunFam" id="3.40.50.720:FF:000084">
    <property type="entry name" value="Short-chain dehydrogenase reductase"/>
    <property type="match status" value="1"/>
</dbReference>
<evidence type="ECO:0000256" key="1">
    <source>
        <dbReference type="ARBA" id="ARBA00006484"/>
    </source>
</evidence>
<dbReference type="InterPro" id="IPR020904">
    <property type="entry name" value="Sc_DH/Rdtase_CS"/>
</dbReference>
<dbReference type="PRINTS" id="PR00080">
    <property type="entry name" value="SDRFAMILY"/>
</dbReference>
<evidence type="ECO:0000256" key="2">
    <source>
        <dbReference type="ARBA" id="ARBA00023002"/>
    </source>
</evidence>
<dbReference type="EMBL" id="RIBZ01000068">
    <property type="protein sequence ID" value="RNG34549.1"/>
    <property type="molecule type" value="Genomic_DNA"/>
</dbReference>
<keyword evidence="2" id="KW-0560">Oxidoreductase</keyword>
<accession>A0A3M8WZH0</accession>
<dbReference type="Proteomes" id="UP000275401">
    <property type="component" value="Unassembled WGS sequence"/>
</dbReference>
<evidence type="ECO:0000313" key="5">
    <source>
        <dbReference type="Proteomes" id="UP000275401"/>
    </source>
</evidence>
<evidence type="ECO:0000259" key="3">
    <source>
        <dbReference type="SMART" id="SM00822"/>
    </source>
</evidence>
<evidence type="ECO:0000313" key="4">
    <source>
        <dbReference type="EMBL" id="RNG34549.1"/>
    </source>
</evidence>
<reference evidence="4 5" key="1">
    <citation type="submission" date="2018-11" db="EMBL/GenBank/DDBJ databases">
        <title>The Potential of Streptomyces as Biocontrol Agents against the Tomato grey mould, Botrytis cinerea (Gray mold) Frontiers in Microbiology.</title>
        <authorList>
            <person name="Li D."/>
        </authorList>
    </citation>
    <scope>NUCLEOTIDE SEQUENCE [LARGE SCALE GENOMIC DNA]</scope>
    <source>
        <strain evidence="4 5">NEAU-LD23</strain>
    </source>
</reference>